<dbReference type="NCBIfam" id="TIGR04085">
    <property type="entry name" value="rSAM_more_4Fe4S"/>
    <property type="match status" value="1"/>
</dbReference>
<proteinExistence type="predicted"/>
<dbReference type="InterPro" id="IPR023885">
    <property type="entry name" value="4Fe4S-binding_SPASM_dom"/>
</dbReference>
<dbReference type="Pfam" id="PF04055">
    <property type="entry name" value="Radical_SAM"/>
    <property type="match status" value="1"/>
</dbReference>
<evidence type="ECO:0000256" key="3">
    <source>
        <dbReference type="ARBA" id="ARBA00023004"/>
    </source>
</evidence>
<protein>
    <submittedName>
        <fullName evidence="7">Fe-S oxidoreductase</fullName>
    </submittedName>
</protein>
<keyword evidence="4" id="KW-0411">Iron-sulfur</keyword>
<organism>
    <name type="scientific">Saccharolobus islandicus LAL14/1</name>
    <dbReference type="NCBI Taxonomy" id="1241935"/>
    <lineage>
        <taxon>Archaea</taxon>
        <taxon>Thermoproteota</taxon>
        <taxon>Thermoprotei</taxon>
        <taxon>Sulfolobales</taxon>
        <taxon>Sulfolobaceae</taxon>
        <taxon>Saccharolobus</taxon>
    </lineage>
</organism>
<dbReference type="Proteomes" id="UP000013006">
    <property type="component" value="Chromosome"/>
</dbReference>
<dbReference type="Pfam" id="PF13186">
    <property type="entry name" value="SPASM"/>
    <property type="match status" value="1"/>
</dbReference>
<dbReference type="GO" id="GO:0046872">
    <property type="term" value="F:metal ion binding"/>
    <property type="evidence" value="ECO:0007669"/>
    <property type="project" value="UniProtKB-KW"/>
</dbReference>
<dbReference type="SUPFAM" id="SSF102114">
    <property type="entry name" value="Radical SAM enzymes"/>
    <property type="match status" value="1"/>
</dbReference>
<name>M9UFE6_SACIS</name>
<dbReference type="InterPro" id="IPR058240">
    <property type="entry name" value="rSAM_sf"/>
</dbReference>
<dbReference type="PANTHER" id="PTHR11228">
    <property type="entry name" value="RADICAL SAM DOMAIN PROTEIN"/>
    <property type="match status" value="1"/>
</dbReference>
<dbReference type="InterPro" id="IPR013785">
    <property type="entry name" value="Aldolase_TIM"/>
</dbReference>
<sequence>MNELNLSEWISVIDQIKRLDEKYEGIMDVVVTGGEPLLRSDLEEILSYITRQKLRHMLLSSGEPISDDRITKLLESGLEKIRINLTSHKYVFNMQSLIMHIKNEVAKKINITKKFKDFGVKEVGGNIVLTSYYLDFLEEIVKLAYKSNLDWIEIHSVIKVGHGYINQKFIVPDPIPIPTNWGEVGLVIAPNGDIYPGSEATSIPLSKLGNIKNDSLIEIWFSNSLLNKIRSLSFLGEPCKSCEVKKLCRGGFRFNAYITKNDLFAPDPSCQLVKDYIGKS</sequence>
<gene>
    <name evidence="7" type="ORF">SiL_1473</name>
</gene>
<dbReference type="GO" id="GO:0003824">
    <property type="term" value="F:catalytic activity"/>
    <property type="evidence" value="ECO:0007669"/>
    <property type="project" value="InterPro"/>
</dbReference>
<evidence type="ECO:0000313" key="8">
    <source>
        <dbReference type="Proteomes" id="UP000013006"/>
    </source>
</evidence>
<keyword evidence="3" id="KW-0408">Iron</keyword>
<feature type="domain" description="4Fe4S-binding SPASM" evidence="6">
    <location>
        <begin position="184"/>
        <end position="243"/>
    </location>
</feature>
<keyword evidence="2" id="KW-0479">Metal-binding</keyword>
<evidence type="ECO:0000256" key="4">
    <source>
        <dbReference type="ARBA" id="ARBA00023014"/>
    </source>
</evidence>
<feature type="domain" description="Radical SAM core" evidence="5">
    <location>
        <begin position="12"/>
        <end position="131"/>
    </location>
</feature>
<dbReference type="InterPro" id="IPR007197">
    <property type="entry name" value="rSAM"/>
</dbReference>
<dbReference type="AlphaFoldDB" id="M9UFE6"/>
<keyword evidence="1" id="KW-0949">S-adenosyl-L-methionine</keyword>
<dbReference type="EMBL" id="CP003928">
    <property type="protein sequence ID" value="AGJ62920.1"/>
    <property type="molecule type" value="Genomic_DNA"/>
</dbReference>
<evidence type="ECO:0000259" key="6">
    <source>
        <dbReference type="Pfam" id="PF13186"/>
    </source>
</evidence>
<dbReference type="GO" id="GO:0051536">
    <property type="term" value="F:iron-sulfur cluster binding"/>
    <property type="evidence" value="ECO:0007669"/>
    <property type="project" value="UniProtKB-KW"/>
</dbReference>
<dbReference type="Gene3D" id="3.20.20.70">
    <property type="entry name" value="Aldolase class I"/>
    <property type="match status" value="1"/>
</dbReference>
<evidence type="ECO:0000256" key="2">
    <source>
        <dbReference type="ARBA" id="ARBA00022723"/>
    </source>
</evidence>
<accession>M9UFE6</accession>
<dbReference type="PANTHER" id="PTHR11228:SF34">
    <property type="entry name" value="TUNGSTEN-CONTAINING ALDEHYDE FERREDOXIN OXIDOREDUCTASE COFACTOR MODIFYING PROTEIN"/>
    <property type="match status" value="1"/>
</dbReference>
<evidence type="ECO:0000313" key="7">
    <source>
        <dbReference type="EMBL" id="AGJ62920.1"/>
    </source>
</evidence>
<dbReference type="HOGENOM" id="CLU_009273_4_7_2"/>
<reference evidence="7 8" key="1">
    <citation type="journal article" date="2013" name="Open Biol.">
        <title>Genomics and genetics of Sulfolobus islandicus LAL14/1, a model hyperthermophilic archaeon.</title>
        <authorList>
            <person name="Jaubert C."/>
            <person name="Danioux C."/>
            <person name="Oberto J."/>
            <person name="Cortez D."/>
            <person name="Bize A."/>
            <person name="Krupovic M."/>
            <person name="She Q."/>
            <person name="Forterre P."/>
            <person name="Prangishvili D."/>
            <person name="Sezonov G."/>
        </authorList>
    </citation>
    <scope>NUCLEOTIDE SEQUENCE [LARGE SCALE GENOMIC DNA]</scope>
    <source>
        <strain evidence="7">LAL14/1</strain>
    </source>
</reference>
<dbReference type="InterPro" id="IPR050377">
    <property type="entry name" value="Radical_SAM_PqqE_MftC-like"/>
</dbReference>
<evidence type="ECO:0000259" key="5">
    <source>
        <dbReference type="Pfam" id="PF04055"/>
    </source>
</evidence>
<evidence type="ECO:0000256" key="1">
    <source>
        <dbReference type="ARBA" id="ARBA00022691"/>
    </source>
</evidence>
<dbReference type="KEGG" id="sic:SiL_1473"/>